<dbReference type="PRINTS" id="PR01035">
    <property type="entry name" value="TCRTETA"/>
</dbReference>
<dbReference type="RefSeq" id="WP_187243245.1">
    <property type="nucleotide sequence ID" value="NZ_BAAAOK010000071.1"/>
</dbReference>
<reference evidence="7 8" key="1">
    <citation type="submission" date="2020-06" db="EMBL/GenBank/DDBJ databases">
        <title>Actinomadura xiongansis sp. nov., isolated from soil of Baiyangdian.</title>
        <authorList>
            <person name="Zhang X."/>
        </authorList>
    </citation>
    <scope>NUCLEOTIDE SEQUENCE [LARGE SCALE GENOMIC DNA]</scope>
    <source>
        <strain evidence="7 8">HBUM206468</strain>
    </source>
</reference>
<dbReference type="CDD" id="cd17474">
    <property type="entry name" value="MFS_YfmO_like"/>
    <property type="match status" value="1"/>
</dbReference>
<feature type="transmembrane region" description="Helical" evidence="5">
    <location>
        <begin position="242"/>
        <end position="264"/>
    </location>
</feature>
<feature type="transmembrane region" description="Helical" evidence="5">
    <location>
        <begin position="364"/>
        <end position="383"/>
    </location>
</feature>
<feature type="transmembrane region" description="Helical" evidence="5">
    <location>
        <begin position="17"/>
        <end position="35"/>
    </location>
</feature>
<feature type="transmembrane region" description="Helical" evidence="5">
    <location>
        <begin position="171"/>
        <end position="192"/>
    </location>
</feature>
<dbReference type="Pfam" id="PF07690">
    <property type="entry name" value="MFS_1"/>
    <property type="match status" value="2"/>
</dbReference>
<keyword evidence="2 5" id="KW-0812">Transmembrane</keyword>
<evidence type="ECO:0000256" key="2">
    <source>
        <dbReference type="ARBA" id="ARBA00022692"/>
    </source>
</evidence>
<evidence type="ECO:0000256" key="5">
    <source>
        <dbReference type="SAM" id="Phobius"/>
    </source>
</evidence>
<comment type="subcellular location">
    <subcellularLocation>
        <location evidence="1">Cell membrane</location>
        <topology evidence="1">Multi-pass membrane protein</topology>
    </subcellularLocation>
</comment>
<evidence type="ECO:0000256" key="3">
    <source>
        <dbReference type="ARBA" id="ARBA00022989"/>
    </source>
</evidence>
<dbReference type="Proteomes" id="UP000805614">
    <property type="component" value="Unassembled WGS sequence"/>
</dbReference>
<dbReference type="EMBL" id="JABVEC010000007">
    <property type="protein sequence ID" value="MBC6466240.1"/>
    <property type="molecule type" value="Genomic_DNA"/>
</dbReference>
<feature type="transmembrane region" description="Helical" evidence="5">
    <location>
        <begin position="55"/>
        <end position="75"/>
    </location>
</feature>
<dbReference type="SUPFAM" id="SSF103473">
    <property type="entry name" value="MFS general substrate transporter"/>
    <property type="match status" value="1"/>
</dbReference>
<dbReference type="PROSITE" id="PS50850">
    <property type="entry name" value="MFS"/>
    <property type="match status" value="1"/>
</dbReference>
<keyword evidence="8" id="KW-1185">Reference proteome</keyword>
<evidence type="ECO:0000313" key="7">
    <source>
        <dbReference type="EMBL" id="MBC6466240.1"/>
    </source>
</evidence>
<proteinExistence type="predicted"/>
<evidence type="ECO:0000256" key="1">
    <source>
        <dbReference type="ARBA" id="ARBA00004651"/>
    </source>
</evidence>
<dbReference type="InterPro" id="IPR036259">
    <property type="entry name" value="MFS_trans_sf"/>
</dbReference>
<comment type="caution">
    <text evidence="7">The sequence shown here is derived from an EMBL/GenBank/DDBJ whole genome shotgun (WGS) entry which is preliminary data.</text>
</comment>
<evidence type="ECO:0000313" key="8">
    <source>
        <dbReference type="Proteomes" id="UP000805614"/>
    </source>
</evidence>
<evidence type="ECO:0000259" key="6">
    <source>
        <dbReference type="PROSITE" id="PS50850"/>
    </source>
</evidence>
<dbReference type="Pfam" id="PF00582">
    <property type="entry name" value="Usp"/>
    <property type="match status" value="1"/>
</dbReference>
<feature type="transmembrane region" description="Helical" evidence="5">
    <location>
        <begin position="332"/>
        <end position="352"/>
    </location>
</feature>
<dbReference type="InterPro" id="IPR053200">
    <property type="entry name" value="YfmO-like"/>
</dbReference>
<keyword evidence="3 5" id="KW-1133">Transmembrane helix</keyword>
<organism evidence="7 8">
    <name type="scientific">Actinomadura alba</name>
    <dbReference type="NCBI Taxonomy" id="406431"/>
    <lineage>
        <taxon>Bacteria</taxon>
        <taxon>Bacillati</taxon>
        <taxon>Actinomycetota</taxon>
        <taxon>Actinomycetes</taxon>
        <taxon>Streptosporangiales</taxon>
        <taxon>Thermomonosporaceae</taxon>
        <taxon>Actinomadura</taxon>
    </lineage>
</organism>
<dbReference type="PANTHER" id="PTHR43683">
    <property type="entry name" value="MULTIDRUG EFFLUX PROTEIN YFMO"/>
    <property type="match status" value="1"/>
</dbReference>
<gene>
    <name evidence="7" type="ORF">HKK74_12115</name>
</gene>
<protein>
    <submittedName>
        <fullName evidence="7">MFS transporter</fullName>
    </submittedName>
</protein>
<dbReference type="PANTHER" id="PTHR43683:SF1">
    <property type="entry name" value="MULTIDRUG EFFLUX PROTEIN YFMO"/>
    <property type="match status" value="1"/>
</dbReference>
<feature type="transmembrane region" description="Helical" evidence="5">
    <location>
        <begin position="116"/>
        <end position="140"/>
    </location>
</feature>
<dbReference type="Gene3D" id="3.40.50.620">
    <property type="entry name" value="HUPs"/>
    <property type="match status" value="1"/>
</dbReference>
<dbReference type="InterPro" id="IPR001958">
    <property type="entry name" value="Tet-R_TetA/multi-R_MdtG-like"/>
</dbReference>
<feature type="transmembrane region" description="Helical" evidence="5">
    <location>
        <begin position="276"/>
        <end position="294"/>
    </location>
</feature>
<feature type="domain" description="Major facilitator superfamily (MFS) profile" evidence="6">
    <location>
        <begin position="17"/>
        <end position="388"/>
    </location>
</feature>
<sequence length="598" mass="60774">MSDVAGASVSPFKQPKAVFAVAFACVVSFMGIGLVDPILPAISDELNATPSQVTLLFTSYLVVTAVAMLITGWVSSRIGAKRTLLTGLALIVVFSALAGASSGIGGIVGFRAGWGVGNALFIATSLAVIIASASGGFVGAIILYETALGLGIAFGPLLGGLLGDISWRGPFFGVAALMAIAMIATAVLVRPMPLPERRTGLTEPLRALRHRGLLTMSLTALCYNWAFFTVLGYAPFPMGLGAVPLGFVFTGWGVLVAVFAVFGAPWLQRRFGIARTLYANLALFAVTVLVIAVWTTHPPVLITAVIVAGVFIGVNNTVTTQAVMTVSPVERSVASAAYGFVRFIGGGLAPFAAGKLVEHTNVHVPFYIGAATLVLGIVILSTAHGHLAHAERVQAAAGAGEVVAGAEEPVDDAVAAPARRIRVIVGGDELSAAGDAAPLADGWAAADAGAAPIVAAIDASPAAALVVAEAVRIASLSGSAVHLVHVRESAVTGEAAVEGESHEARAIVSQHLERFAASDVPAVGEVLLGPVDHGAAGRMVAEHADQIGARLIVVGAPTHGGIAALMDASAARELARHARCHIFIVNPSLATDLSGTAA</sequence>
<dbReference type="InterPro" id="IPR006016">
    <property type="entry name" value="UspA"/>
</dbReference>
<keyword evidence="4 5" id="KW-0472">Membrane</keyword>
<feature type="transmembrane region" description="Helical" evidence="5">
    <location>
        <begin position="300"/>
        <end position="320"/>
    </location>
</feature>
<dbReference type="Gene3D" id="1.20.1250.20">
    <property type="entry name" value="MFS general substrate transporter like domains"/>
    <property type="match status" value="1"/>
</dbReference>
<dbReference type="InterPro" id="IPR014729">
    <property type="entry name" value="Rossmann-like_a/b/a_fold"/>
</dbReference>
<feature type="transmembrane region" description="Helical" evidence="5">
    <location>
        <begin position="213"/>
        <end position="236"/>
    </location>
</feature>
<name>A0ABR7LP30_9ACTN</name>
<dbReference type="InterPro" id="IPR011701">
    <property type="entry name" value="MFS"/>
</dbReference>
<feature type="transmembrane region" description="Helical" evidence="5">
    <location>
        <begin position="87"/>
        <end position="110"/>
    </location>
</feature>
<dbReference type="SUPFAM" id="SSF52402">
    <property type="entry name" value="Adenine nucleotide alpha hydrolases-like"/>
    <property type="match status" value="1"/>
</dbReference>
<dbReference type="InterPro" id="IPR020846">
    <property type="entry name" value="MFS_dom"/>
</dbReference>
<feature type="transmembrane region" description="Helical" evidence="5">
    <location>
        <begin position="147"/>
        <end position="165"/>
    </location>
</feature>
<dbReference type="CDD" id="cd00293">
    <property type="entry name" value="USP-like"/>
    <property type="match status" value="1"/>
</dbReference>
<evidence type="ECO:0000256" key="4">
    <source>
        <dbReference type="ARBA" id="ARBA00023136"/>
    </source>
</evidence>
<accession>A0ABR7LP30</accession>